<evidence type="ECO:0000256" key="11">
    <source>
        <dbReference type="ARBA" id="ARBA00023236"/>
    </source>
</evidence>
<dbReference type="InterPro" id="IPR027417">
    <property type="entry name" value="P-loop_NTPase"/>
</dbReference>
<dbReference type="Gene3D" id="1.20.1050.90">
    <property type="entry name" value="RecF/RecN/SMC, N-terminal domain"/>
    <property type="match status" value="1"/>
</dbReference>
<keyword evidence="8 12" id="KW-0067">ATP-binding</keyword>
<dbReference type="InterPro" id="IPR001238">
    <property type="entry name" value="DNA-binding_RecF"/>
</dbReference>
<name>A0A4R9C556_9FIRM</name>
<reference evidence="14 15" key="1">
    <citation type="submission" date="2019-01" db="EMBL/GenBank/DDBJ databases">
        <title>Draft Genome Sequences of Helcococcus ovis Strains Isolated from the Uterus and Vagina of Dairy Cows with Metritis.</title>
        <authorList>
            <person name="Cunha F."/>
            <person name="Jeon S.J."/>
            <person name="Kutzer P."/>
            <person name="Galvao K.N."/>
        </authorList>
    </citation>
    <scope>NUCLEOTIDE SEQUENCE [LARGE SCALE GENOMIC DNA]</scope>
    <source>
        <strain evidence="14 15">KG-37</strain>
    </source>
</reference>
<keyword evidence="7 12" id="KW-0227">DNA damage</keyword>
<dbReference type="PROSITE" id="PS00617">
    <property type="entry name" value="RECF_1"/>
    <property type="match status" value="1"/>
</dbReference>
<dbReference type="GO" id="GO:0006302">
    <property type="term" value="P:double-strand break repair"/>
    <property type="evidence" value="ECO:0007669"/>
    <property type="project" value="TreeGrafter"/>
</dbReference>
<evidence type="ECO:0000256" key="4">
    <source>
        <dbReference type="ARBA" id="ARBA00022490"/>
    </source>
</evidence>
<protein>
    <recommendedName>
        <fullName evidence="3 12">DNA replication and repair protein RecF</fullName>
    </recommendedName>
</protein>
<keyword evidence="5 12" id="KW-0235">DNA replication</keyword>
<keyword evidence="4 12" id="KW-0963">Cytoplasm</keyword>
<dbReference type="Proteomes" id="UP000297454">
    <property type="component" value="Unassembled WGS sequence"/>
</dbReference>
<evidence type="ECO:0000256" key="9">
    <source>
        <dbReference type="ARBA" id="ARBA00023125"/>
    </source>
</evidence>
<dbReference type="SUPFAM" id="SSF52540">
    <property type="entry name" value="P-loop containing nucleoside triphosphate hydrolases"/>
    <property type="match status" value="1"/>
</dbReference>
<keyword evidence="9 12" id="KW-0238">DNA-binding</keyword>
<dbReference type="RefSeq" id="WP_134710809.1">
    <property type="nucleotide sequence ID" value="NZ_CP119081.1"/>
</dbReference>
<dbReference type="InterPro" id="IPR018078">
    <property type="entry name" value="DNA-binding_RecF_CS"/>
</dbReference>
<evidence type="ECO:0000256" key="12">
    <source>
        <dbReference type="HAMAP-Rule" id="MF_00365"/>
    </source>
</evidence>
<dbReference type="EMBL" id="SCFR01000001">
    <property type="protein sequence ID" value="TFF67715.1"/>
    <property type="molecule type" value="Genomic_DNA"/>
</dbReference>
<evidence type="ECO:0000256" key="3">
    <source>
        <dbReference type="ARBA" id="ARBA00020170"/>
    </source>
</evidence>
<keyword evidence="10 12" id="KW-0234">DNA repair</keyword>
<dbReference type="Gene3D" id="3.40.50.300">
    <property type="entry name" value="P-loop containing nucleotide triphosphate hydrolases"/>
    <property type="match status" value="1"/>
</dbReference>
<dbReference type="InterPro" id="IPR042174">
    <property type="entry name" value="RecF_2"/>
</dbReference>
<organism evidence="14 15">
    <name type="scientific">Helcococcus ovis</name>
    <dbReference type="NCBI Taxonomy" id="72026"/>
    <lineage>
        <taxon>Bacteria</taxon>
        <taxon>Bacillati</taxon>
        <taxon>Bacillota</taxon>
        <taxon>Tissierellia</taxon>
        <taxon>Tissierellales</taxon>
        <taxon>Peptoniphilaceae</taxon>
        <taxon>Helcococcus</taxon>
    </lineage>
</organism>
<evidence type="ECO:0000256" key="1">
    <source>
        <dbReference type="ARBA" id="ARBA00004496"/>
    </source>
</evidence>
<keyword evidence="6 12" id="KW-0547">Nucleotide-binding</keyword>
<dbReference type="NCBIfam" id="TIGR00611">
    <property type="entry name" value="recf"/>
    <property type="match status" value="1"/>
</dbReference>
<dbReference type="GO" id="GO:0003697">
    <property type="term" value="F:single-stranded DNA binding"/>
    <property type="evidence" value="ECO:0007669"/>
    <property type="project" value="UniProtKB-UniRule"/>
</dbReference>
<dbReference type="Pfam" id="PF02463">
    <property type="entry name" value="SMC_N"/>
    <property type="match status" value="1"/>
</dbReference>
<evidence type="ECO:0000259" key="13">
    <source>
        <dbReference type="Pfam" id="PF02463"/>
    </source>
</evidence>
<dbReference type="GO" id="GO:0005524">
    <property type="term" value="F:ATP binding"/>
    <property type="evidence" value="ECO:0007669"/>
    <property type="project" value="UniProtKB-UniRule"/>
</dbReference>
<dbReference type="AlphaFoldDB" id="A0A4R9C556"/>
<dbReference type="GeneID" id="97030114"/>
<gene>
    <name evidence="12 14" type="primary">recF</name>
    <name evidence="14" type="ORF">EQF91_00520</name>
</gene>
<dbReference type="GO" id="GO:0000731">
    <property type="term" value="P:DNA synthesis involved in DNA repair"/>
    <property type="evidence" value="ECO:0007669"/>
    <property type="project" value="TreeGrafter"/>
</dbReference>
<comment type="subcellular location">
    <subcellularLocation>
        <location evidence="1 12">Cytoplasm</location>
    </subcellularLocation>
</comment>
<evidence type="ECO:0000256" key="5">
    <source>
        <dbReference type="ARBA" id="ARBA00022705"/>
    </source>
</evidence>
<dbReference type="PANTHER" id="PTHR32182">
    <property type="entry name" value="DNA REPLICATION AND REPAIR PROTEIN RECF"/>
    <property type="match status" value="1"/>
</dbReference>
<feature type="domain" description="RecF/RecN/SMC N-terminal" evidence="13">
    <location>
        <begin position="3"/>
        <end position="342"/>
    </location>
</feature>
<keyword evidence="11 12" id="KW-0742">SOS response</keyword>
<comment type="similarity">
    <text evidence="2 12">Belongs to the RecF family.</text>
</comment>
<evidence type="ECO:0000256" key="8">
    <source>
        <dbReference type="ARBA" id="ARBA00022840"/>
    </source>
</evidence>
<feature type="binding site" evidence="12">
    <location>
        <begin position="30"/>
        <end position="37"/>
    </location>
    <ligand>
        <name>ATP</name>
        <dbReference type="ChEBI" id="CHEBI:30616"/>
    </ligand>
</feature>
<dbReference type="GO" id="GO:0006260">
    <property type="term" value="P:DNA replication"/>
    <property type="evidence" value="ECO:0007669"/>
    <property type="project" value="UniProtKB-UniRule"/>
</dbReference>
<sequence>MIIKELRLINHRNYEDETIIFHDNTNILVGKNAQGKTNLLEAIYICARGYSFKNLKENELINFNKDQLYLRAKILNNDKKKIVEIKLSKREKKKIRINEVEINNLGELKSQFGVVIFSPEEILIVKETPHMRRRFIDDIISNNDISYKTYLYNYNKIRSQKNELLKNSKIKYFNQLLNTYNQKLVEYGSKIAIYRYKYLEILREYAKEFHKELSSGKEELDIEYINNYSENFSNLEIIQKNYQKNIIENTEKEINRFSSIIGPHKDDLVFNINRKDAKIYGSQGQQRTIMLSLKLAEAKLIETITKTKPILLWDDVFSELDNVRASLLVEKSKKYQNIITTNTLLNIDLSNLNGNIYKIVDGKVINERK</sequence>
<comment type="caution">
    <text evidence="14">The sequence shown here is derived from an EMBL/GenBank/DDBJ whole genome shotgun (WGS) entry which is preliminary data.</text>
</comment>
<evidence type="ECO:0000256" key="6">
    <source>
        <dbReference type="ARBA" id="ARBA00022741"/>
    </source>
</evidence>
<dbReference type="GO" id="GO:0005737">
    <property type="term" value="C:cytoplasm"/>
    <property type="evidence" value="ECO:0007669"/>
    <property type="project" value="UniProtKB-SubCell"/>
</dbReference>
<keyword evidence="15" id="KW-1185">Reference proteome</keyword>
<dbReference type="HAMAP" id="MF_00365">
    <property type="entry name" value="RecF"/>
    <property type="match status" value="1"/>
</dbReference>
<proteinExistence type="inferred from homology"/>
<evidence type="ECO:0000313" key="15">
    <source>
        <dbReference type="Proteomes" id="UP000297454"/>
    </source>
</evidence>
<evidence type="ECO:0000256" key="7">
    <source>
        <dbReference type="ARBA" id="ARBA00022763"/>
    </source>
</evidence>
<dbReference type="OrthoDB" id="9803889at2"/>
<comment type="function">
    <text evidence="12">The RecF protein is involved in DNA metabolism; it is required for DNA replication and normal SOS inducibility. RecF binds preferentially to single-stranded, linear DNA. It also seems to bind ATP.</text>
</comment>
<dbReference type="GO" id="GO:0009432">
    <property type="term" value="P:SOS response"/>
    <property type="evidence" value="ECO:0007669"/>
    <property type="project" value="UniProtKB-UniRule"/>
</dbReference>
<evidence type="ECO:0000256" key="10">
    <source>
        <dbReference type="ARBA" id="ARBA00023204"/>
    </source>
</evidence>
<evidence type="ECO:0000313" key="14">
    <source>
        <dbReference type="EMBL" id="TFF67715.1"/>
    </source>
</evidence>
<accession>A0A4R9C556</accession>
<evidence type="ECO:0000256" key="2">
    <source>
        <dbReference type="ARBA" id="ARBA00008016"/>
    </source>
</evidence>
<dbReference type="PANTHER" id="PTHR32182:SF0">
    <property type="entry name" value="DNA REPLICATION AND REPAIR PROTEIN RECF"/>
    <property type="match status" value="1"/>
</dbReference>
<dbReference type="InterPro" id="IPR003395">
    <property type="entry name" value="RecF/RecN/SMC_N"/>
</dbReference>